<reference evidence="2" key="1">
    <citation type="journal article" date="2008" name="Nature">
        <title>The amphioxus genome and the evolution of the chordate karyotype.</title>
        <authorList>
            <consortium name="US DOE Joint Genome Institute (JGI-PGF)"/>
            <person name="Putnam N.H."/>
            <person name="Butts T."/>
            <person name="Ferrier D.E.K."/>
            <person name="Furlong R.F."/>
            <person name="Hellsten U."/>
            <person name="Kawashima T."/>
            <person name="Robinson-Rechavi M."/>
            <person name="Shoguchi E."/>
            <person name="Terry A."/>
            <person name="Yu J.-K."/>
            <person name="Benito-Gutierrez E.L."/>
            <person name="Dubchak I."/>
            <person name="Garcia-Fernandez J."/>
            <person name="Gibson-Brown J.J."/>
            <person name="Grigoriev I.V."/>
            <person name="Horton A.C."/>
            <person name="de Jong P.J."/>
            <person name="Jurka J."/>
            <person name="Kapitonov V.V."/>
            <person name="Kohara Y."/>
            <person name="Kuroki Y."/>
            <person name="Lindquist E."/>
            <person name="Lucas S."/>
            <person name="Osoegawa K."/>
            <person name="Pennacchio L.A."/>
            <person name="Salamov A.A."/>
            <person name="Satou Y."/>
            <person name="Sauka-Spengler T."/>
            <person name="Schmutz J."/>
            <person name="Shin-I T."/>
            <person name="Toyoda A."/>
            <person name="Bronner-Fraser M."/>
            <person name="Fujiyama A."/>
            <person name="Holland L.Z."/>
            <person name="Holland P.W.H."/>
            <person name="Satoh N."/>
            <person name="Rokhsar D.S."/>
        </authorList>
    </citation>
    <scope>NUCLEOTIDE SEQUENCE [LARGE SCALE GENOMIC DNA]</scope>
    <source>
        <strain evidence="2">S238N-H82</strain>
        <tissue evidence="2">Testes</tissue>
    </source>
</reference>
<dbReference type="AlphaFoldDB" id="C3ZMK4"/>
<feature type="chain" id="PRO_5002937030" description="Feruloyl esterase" evidence="1">
    <location>
        <begin position="28"/>
        <end position="550"/>
    </location>
</feature>
<keyword evidence="1" id="KW-0732">Signal</keyword>
<protein>
    <recommendedName>
        <fullName evidence="3">Feruloyl esterase</fullName>
    </recommendedName>
</protein>
<evidence type="ECO:0000313" key="2">
    <source>
        <dbReference type="EMBL" id="EEN46214.1"/>
    </source>
</evidence>
<proteinExistence type="predicted"/>
<dbReference type="eggNOG" id="ENOG502RYCJ">
    <property type="taxonomic scope" value="Eukaryota"/>
</dbReference>
<dbReference type="InParanoid" id="C3ZMK4"/>
<evidence type="ECO:0008006" key="3">
    <source>
        <dbReference type="Google" id="ProtNLM"/>
    </source>
</evidence>
<name>C3ZMK4_BRAFL</name>
<accession>C3ZMK4</accession>
<organism>
    <name type="scientific">Branchiostoma floridae</name>
    <name type="common">Florida lancelet</name>
    <name type="synonym">Amphioxus</name>
    <dbReference type="NCBI Taxonomy" id="7739"/>
    <lineage>
        <taxon>Eukaryota</taxon>
        <taxon>Metazoa</taxon>
        <taxon>Chordata</taxon>
        <taxon>Cephalochordata</taxon>
        <taxon>Leptocardii</taxon>
        <taxon>Amphioxiformes</taxon>
        <taxon>Branchiostomatidae</taxon>
        <taxon>Branchiostoma</taxon>
    </lineage>
</organism>
<dbReference type="PANTHER" id="PTHR42972:SF8">
    <property type="entry name" value="POLYHYDROXYBUTYRATE DEPOLYMERASE"/>
    <property type="match status" value="1"/>
</dbReference>
<sequence>MAACSSVNVVYVLRILALFAALDETFAADSLESRRANPDQVSISGFSSGGSFAVQYHVAHSQSIMGAGVLAGGAYGLCSFIVVLRMHDDMPVAVVLGDVPFLRDRPAPYHSSGSILFNIPGLQQDTQTFYQANLVDNPSNMAADRVYLFHGSSDIMPTADYGGECGHLAGPLFLNNCGYNAAYEVLNHIYGGHRPLTFKAFDQSEFTTWLFTLDHGFDSLGYVYIPSGCASSTSDCKLHVHFHGCFMGSSFVGDEFARKSGYNEVGELNDVIILYPQIKGGLLAVDVSGCWDWMAYTNENYAPYLSYGNTLIDVSVLETSTNAAAITFNIDGTTNMRGDKVYLFTGSNDVAVPPATMRQTWEYYKAYVENNNIQFVTNLPAAHGMPTADYGAQCDQVDQPNYLNNCDYNGAYHALNHIYGSTQALVFRTFDQGEFFYFTSPSTYSMDDQGFVYIPSGCAGRYSDCKLHIHLHGCKQGKSYVGDYYARHAGFNEVGELNNIIILYPQVTSSVVPVNPLGCWDWWGYTGGYFATRNGFQITAVHRMMERLLD</sequence>
<dbReference type="Gene3D" id="3.40.50.1820">
    <property type="entry name" value="alpha/beta hydrolase"/>
    <property type="match status" value="2"/>
</dbReference>
<gene>
    <name evidence="2" type="ORF">BRAFLDRAFT_97435</name>
</gene>
<dbReference type="SUPFAM" id="SSF53474">
    <property type="entry name" value="alpha/beta-Hydrolases"/>
    <property type="match status" value="2"/>
</dbReference>
<evidence type="ECO:0000256" key="1">
    <source>
        <dbReference type="SAM" id="SignalP"/>
    </source>
</evidence>
<dbReference type="InterPro" id="IPR029058">
    <property type="entry name" value="AB_hydrolase_fold"/>
</dbReference>
<dbReference type="EMBL" id="GG666646">
    <property type="protein sequence ID" value="EEN46214.1"/>
    <property type="molecule type" value="Genomic_DNA"/>
</dbReference>
<feature type="signal peptide" evidence="1">
    <location>
        <begin position="1"/>
        <end position="27"/>
    </location>
</feature>
<dbReference type="PANTHER" id="PTHR42972">
    <property type="entry name" value="TOL-PAL SYSTEM PROTEIN TOLB"/>
    <property type="match status" value="1"/>
</dbReference>